<name>A0A6A3IU54_9STRA</name>
<accession>A0A6A3IU54</accession>
<organism evidence="2 3">
    <name type="scientific">Phytophthora rubi</name>
    <dbReference type="NCBI Taxonomy" id="129364"/>
    <lineage>
        <taxon>Eukaryota</taxon>
        <taxon>Sar</taxon>
        <taxon>Stramenopiles</taxon>
        <taxon>Oomycota</taxon>
        <taxon>Peronosporomycetes</taxon>
        <taxon>Peronosporales</taxon>
        <taxon>Peronosporaceae</taxon>
        <taxon>Phytophthora</taxon>
    </lineage>
</organism>
<reference evidence="2 3" key="1">
    <citation type="submission" date="2018-09" db="EMBL/GenBank/DDBJ databases">
        <title>Genomic investigation of the strawberry pathogen Phytophthora fragariae indicates pathogenicity is determined by transcriptional variation in three key races.</title>
        <authorList>
            <person name="Adams T.M."/>
            <person name="Armitage A.D."/>
            <person name="Sobczyk M.K."/>
            <person name="Bates H.J."/>
            <person name="Dunwell J.M."/>
            <person name="Nellist C.F."/>
            <person name="Harrison R.J."/>
        </authorList>
    </citation>
    <scope>NUCLEOTIDE SEQUENCE [LARGE SCALE GENOMIC DNA]</scope>
    <source>
        <strain evidence="2 3">SCRP324</strain>
    </source>
</reference>
<evidence type="ECO:0000313" key="3">
    <source>
        <dbReference type="Proteomes" id="UP000435112"/>
    </source>
</evidence>
<feature type="compositionally biased region" description="Low complexity" evidence="1">
    <location>
        <begin position="36"/>
        <end position="53"/>
    </location>
</feature>
<proteinExistence type="predicted"/>
<protein>
    <submittedName>
        <fullName evidence="2">Uncharacterized protein</fullName>
    </submittedName>
</protein>
<sequence length="154" mass="16067">MFQRALDALFRGLSGLLPTAPVPVMAVPAPTMAAPQMPAAPTPTMTAPEVPTTRGPGSDVSMRSAYPTTTQAAYPADDPDAFFDLGTQTGATSRSTMVASNASGGSMTRIRISATSDLKSFSGRDALKKSHARGSTSCSRRRNKMACLPPRCVC</sequence>
<comment type="caution">
    <text evidence="2">The sequence shown here is derived from an EMBL/GenBank/DDBJ whole genome shotgun (WGS) entry which is preliminary data.</text>
</comment>
<dbReference type="EMBL" id="QXFU01002547">
    <property type="protein sequence ID" value="KAE8984398.1"/>
    <property type="molecule type" value="Genomic_DNA"/>
</dbReference>
<evidence type="ECO:0000256" key="1">
    <source>
        <dbReference type="SAM" id="MobiDB-lite"/>
    </source>
</evidence>
<evidence type="ECO:0000313" key="2">
    <source>
        <dbReference type="EMBL" id="KAE8984398.1"/>
    </source>
</evidence>
<gene>
    <name evidence="2" type="ORF">PR002_g22954</name>
</gene>
<feature type="region of interest" description="Disordered" evidence="1">
    <location>
        <begin position="36"/>
        <end position="64"/>
    </location>
</feature>
<dbReference type="AlphaFoldDB" id="A0A6A3IU54"/>
<dbReference type="Proteomes" id="UP000435112">
    <property type="component" value="Unassembled WGS sequence"/>
</dbReference>